<gene>
    <name evidence="1" type="ORF">AVDCRST_MAG64-1110</name>
</gene>
<sequence>MRASVERLSCARLGFLVVILSAAKDLASL</sequence>
<organism evidence="1">
    <name type="scientific">uncultured Phycisphaerae bacterium</name>
    <dbReference type="NCBI Taxonomy" id="904963"/>
    <lineage>
        <taxon>Bacteria</taxon>
        <taxon>Pseudomonadati</taxon>
        <taxon>Planctomycetota</taxon>
        <taxon>Phycisphaerae</taxon>
        <taxon>environmental samples</taxon>
    </lineage>
</organism>
<name>A0A6J4NNN2_9BACT</name>
<proteinExistence type="predicted"/>
<reference evidence="1" key="1">
    <citation type="submission" date="2020-02" db="EMBL/GenBank/DDBJ databases">
        <authorList>
            <person name="Meier V. D."/>
        </authorList>
    </citation>
    <scope>NUCLEOTIDE SEQUENCE</scope>
    <source>
        <strain evidence="1">AVDCRST_MAG64</strain>
    </source>
</reference>
<protein>
    <submittedName>
        <fullName evidence="1">Uncharacterized protein</fullName>
    </submittedName>
</protein>
<evidence type="ECO:0000313" key="1">
    <source>
        <dbReference type="EMBL" id="CAA9389455.1"/>
    </source>
</evidence>
<dbReference type="EMBL" id="CADCUQ010000257">
    <property type="protein sequence ID" value="CAA9389455.1"/>
    <property type="molecule type" value="Genomic_DNA"/>
</dbReference>
<feature type="non-terminal residue" evidence="1">
    <location>
        <position position="29"/>
    </location>
</feature>
<accession>A0A6J4NNN2</accession>
<dbReference type="AlphaFoldDB" id="A0A6J4NNN2"/>